<dbReference type="Proteomes" id="UP000605148">
    <property type="component" value="Unassembled WGS sequence"/>
</dbReference>
<name>A0A916X0E4_9HYPH</name>
<keyword evidence="2" id="KW-0238">DNA-binding</keyword>
<evidence type="ECO:0000256" key="1">
    <source>
        <dbReference type="ARBA" id="ARBA00023015"/>
    </source>
</evidence>
<keyword evidence="1" id="KW-0805">Transcription regulation</keyword>
<dbReference type="SUPFAM" id="SSF46894">
    <property type="entry name" value="C-terminal effector domain of the bipartite response regulators"/>
    <property type="match status" value="1"/>
</dbReference>
<sequence length="96" mass="10465">MPEDGELATLHLLSHFLFGHLSVLIQDMASGAPNLTHRERECVAWASEGKTISETAQIIGISQNTVNGYLASAMRKLNVMNKTHLVAKAIRCGVIH</sequence>
<keyword evidence="3" id="KW-0804">Transcription</keyword>
<evidence type="ECO:0000256" key="2">
    <source>
        <dbReference type="ARBA" id="ARBA00023125"/>
    </source>
</evidence>
<dbReference type="AlphaFoldDB" id="A0A916X0E4"/>
<comment type="caution">
    <text evidence="5">The sequence shown here is derived from an EMBL/GenBank/DDBJ whole genome shotgun (WGS) entry which is preliminary data.</text>
</comment>
<dbReference type="SMART" id="SM00421">
    <property type="entry name" value="HTH_LUXR"/>
    <property type="match status" value="1"/>
</dbReference>
<dbReference type="Gene3D" id="1.10.10.10">
    <property type="entry name" value="Winged helix-like DNA-binding domain superfamily/Winged helix DNA-binding domain"/>
    <property type="match status" value="1"/>
</dbReference>
<evidence type="ECO:0000259" key="4">
    <source>
        <dbReference type="PROSITE" id="PS50043"/>
    </source>
</evidence>
<feature type="domain" description="HTH luxR-type" evidence="4">
    <location>
        <begin position="28"/>
        <end position="93"/>
    </location>
</feature>
<dbReference type="PROSITE" id="PS50043">
    <property type="entry name" value="HTH_LUXR_2"/>
    <property type="match status" value="1"/>
</dbReference>
<gene>
    <name evidence="5" type="ORF">GCM10011316_14830</name>
</gene>
<dbReference type="PANTHER" id="PTHR44688:SF16">
    <property type="entry name" value="DNA-BINDING TRANSCRIPTIONAL ACTIVATOR DEVR_DOSR"/>
    <property type="match status" value="1"/>
</dbReference>
<keyword evidence="6" id="KW-1185">Reference proteome</keyword>
<dbReference type="InterPro" id="IPR000792">
    <property type="entry name" value="Tscrpt_reg_LuxR_C"/>
</dbReference>
<proteinExistence type="predicted"/>
<reference evidence="5" key="2">
    <citation type="submission" date="2020-09" db="EMBL/GenBank/DDBJ databases">
        <authorList>
            <person name="Sun Q."/>
            <person name="Zhou Y."/>
        </authorList>
    </citation>
    <scope>NUCLEOTIDE SEQUENCE</scope>
    <source>
        <strain evidence="5">CGMCC 1.12426</strain>
    </source>
</reference>
<dbReference type="Pfam" id="PF00196">
    <property type="entry name" value="GerE"/>
    <property type="match status" value="1"/>
</dbReference>
<evidence type="ECO:0000313" key="6">
    <source>
        <dbReference type="Proteomes" id="UP000605148"/>
    </source>
</evidence>
<dbReference type="CDD" id="cd06170">
    <property type="entry name" value="LuxR_C_like"/>
    <property type="match status" value="1"/>
</dbReference>
<protein>
    <recommendedName>
        <fullName evidence="4">HTH luxR-type domain-containing protein</fullName>
    </recommendedName>
</protein>
<dbReference type="PANTHER" id="PTHR44688">
    <property type="entry name" value="DNA-BINDING TRANSCRIPTIONAL ACTIVATOR DEVR_DOSR"/>
    <property type="match status" value="1"/>
</dbReference>
<reference evidence="5" key="1">
    <citation type="journal article" date="2014" name="Int. J. Syst. Evol. Microbiol.">
        <title>Complete genome sequence of Corynebacterium casei LMG S-19264T (=DSM 44701T), isolated from a smear-ripened cheese.</title>
        <authorList>
            <consortium name="US DOE Joint Genome Institute (JGI-PGF)"/>
            <person name="Walter F."/>
            <person name="Albersmeier A."/>
            <person name="Kalinowski J."/>
            <person name="Ruckert C."/>
        </authorList>
    </citation>
    <scope>NUCLEOTIDE SEQUENCE</scope>
    <source>
        <strain evidence="5">CGMCC 1.12426</strain>
    </source>
</reference>
<evidence type="ECO:0000313" key="5">
    <source>
        <dbReference type="EMBL" id="GGB43890.1"/>
    </source>
</evidence>
<evidence type="ECO:0000256" key="3">
    <source>
        <dbReference type="ARBA" id="ARBA00023163"/>
    </source>
</evidence>
<dbReference type="InterPro" id="IPR036388">
    <property type="entry name" value="WH-like_DNA-bd_sf"/>
</dbReference>
<organism evidence="5 6">
    <name type="scientific">Roseibium aquae</name>
    <dbReference type="NCBI Taxonomy" id="1323746"/>
    <lineage>
        <taxon>Bacteria</taxon>
        <taxon>Pseudomonadati</taxon>
        <taxon>Pseudomonadota</taxon>
        <taxon>Alphaproteobacteria</taxon>
        <taxon>Hyphomicrobiales</taxon>
        <taxon>Stappiaceae</taxon>
        <taxon>Roseibium</taxon>
    </lineage>
</organism>
<dbReference type="EMBL" id="BMFA01000004">
    <property type="protein sequence ID" value="GGB43890.1"/>
    <property type="molecule type" value="Genomic_DNA"/>
</dbReference>
<dbReference type="GO" id="GO:0006355">
    <property type="term" value="P:regulation of DNA-templated transcription"/>
    <property type="evidence" value="ECO:0007669"/>
    <property type="project" value="InterPro"/>
</dbReference>
<dbReference type="InterPro" id="IPR016032">
    <property type="entry name" value="Sig_transdc_resp-reg_C-effctor"/>
</dbReference>
<dbReference type="GO" id="GO:0003677">
    <property type="term" value="F:DNA binding"/>
    <property type="evidence" value="ECO:0007669"/>
    <property type="project" value="UniProtKB-KW"/>
</dbReference>
<accession>A0A916X0E4</accession>
<dbReference type="PRINTS" id="PR00038">
    <property type="entry name" value="HTHLUXR"/>
</dbReference>